<dbReference type="InterPro" id="IPR036249">
    <property type="entry name" value="Thioredoxin-like_sf"/>
</dbReference>
<dbReference type="Proteomes" id="UP001218246">
    <property type="component" value="Unassembled WGS sequence"/>
</dbReference>
<sequence length="103" mass="12125">MKKIETLEELQTVKSAGNTILLFSADWCPDCRFIEPFMPEVEEKYNEYVFYYVDRDQFIDVCIEMDVFGIPSFVAFRDGQEVGRYVNKDRKTQEQIEAFLSGL</sequence>
<feature type="domain" description="Thioredoxin" evidence="1">
    <location>
        <begin position="1"/>
        <end position="103"/>
    </location>
</feature>
<name>A0ABT6H480_9BACI</name>
<dbReference type="RefSeq" id="WP_124564359.1">
    <property type="nucleotide sequence ID" value="NZ_JARRRY010000002.1"/>
</dbReference>
<gene>
    <name evidence="2" type="ORF">P6P90_06005</name>
</gene>
<dbReference type="InterPro" id="IPR050620">
    <property type="entry name" value="Thioredoxin_H-type-like"/>
</dbReference>
<reference evidence="2 3" key="1">
    <citation type="submission" date="2023-04" db="EMBL/GenBank/DDBJ databases">
        <title>Ectobacillus antri isolated from activated sludge.</title>
        <authorList>
            <person name="Yan P."/>
            <person name="Liu X."/>
        </authorList>
    </citation>
    <scope>NUCLEOTIDE SEQUENCE [LARGE SCALE GENOMIC DNA]</scope>
    <source>
        <strain evidence="2 3">C18H</strain>
    </source>
</reference>
<dbReference type="EMBL" id="JARULN010000003">
    <property type="protein sequence ID" value="MDG5753529.1"/>
    <property type="molecule type" value="Genomic_DNA"/>
</dbReference>
<protein>
    <submittedName>
        <fullName evidence="2">Thioredoxin family protein</fullName>
    </submittedName>
</protein>
<evidence type="ECO:0000313" key="3">
    <source>
        <dbReference type="Proteomes" id="UP001218246"/>
    </source>
</evidence>
<dbReference type="InterPro" id="IPR013766">
    <property type="entry name" value="Thioredoxin_domain"/>
</dbReference>
<dbReference type="SUPFAM" id="SSF52833">
    <property type="entry name" value="Thioredoxin-like"/>
    <property type="match status" value="1"/>
</dbReference>
<comment type="caution">
    <text evidence="2">The sequence shown here is derived from an EMBL/GenBank/DDBJ whole genome shotgun (WGS) entry which is preliminary data.</text>
</comment>
<proteinExistence type="predicted"/>
<dbReference type="Gene3D" id="3.40.30.10">
    <property type="entry name" value="Glutaredoxin"/>
    <property type="match status" value="1"/>
</dbReference>
<evidence type="ECO:0000313" key="2">
    <source>
        <dbReference type="EMBL" id="MDG5753529.1"/>
    </source>
</evidence>
<dbReference type="Pfam" id="PF00085">
    <property type="entry name" value="Thioredoxin"/>
    <property type="match status" value="1"/>
</dbReference>
<dbReference type="PANTHER" id="PTHR10438">
    <property type="entry name" value="THIOREDOXIN"/>
    <property type="match status" value="1"/>
</dbReference>
<dbReference type="CDD" id="cd02947">
    <property type="entry name" value="TRX_family"/>
    <property type="match status" value="1"/>
</dbReference>
<evidence type="ECO:0000259" key="1">
    <source>
        <dbReference type="PROSITE" id="PS51352"/>
    </source>
</evidence>
<dbReference type="PROSITE" id="PS51352">
    <property type="entry name" value="THIOREDOXIN_2"/>
    <property type="match status" value="1"/>
</dbReference>
<organism evidence="2 3">
    <name type="scientific">Ectobacillus antri</name>
    <dbReference type="NCBI Taxonomy" id="2486280"/>
    <lineage>
        <taxon>Bacteria</taxon>
        <taxon>Bacillati</taxon>
        <taxon>Bacillota</taxon>
        <taxon>Bacilli</taxon>
        <taxon>Bacillales</taxon>
        <taxon>Bacillaceae</taxon>
        <taxon>Ectobacillus</taxon>
    </lineage>
</organism>
<accession>A0ABT6H480</accession>
<keyword evidence="3" id="KW-1185">Reference proteome</keyword>
<dbReference type="PANTHER" id="PTHR10438:SF468">
    <property type="entry name" value="THIOREDOXIN-1-RELATED"/>
    <property type="match status" value="1"/>
</dbReference>